<evidence type="ECO:0000313" key="1">
    <source>
        <dbReference type="EMBL" id="KAJ9112351.1"/>
    </source>
</evidence>
<sequence>MTDPIRQQPSKNEGPIHESTHQQVDMAASKNNSNLPHVPDNYFFHSKTHIEEGDIVIVFMTRESLQAITVTRGQMFHNKWGKYSHDDMIGRKYGSKMTSPPPQPGYVHLLRPTPELWTLSLPHRTQIVYLPDISFITNELRIRPGSRVIEAGTGSGSMSHSLARTIGYGEGSEDEWKSGPKLFSFEYHATRYEKALLRHRNVCKDGFGEEPSDIDAVFLDLPAPWEAIPHVVKALRADLSTRICCYSPCIEQVTRTVAALDAEGFVDIQMFEVLAKPIEVTLPQPEFQTVSSISAKLRRQEIRKEQRRRYQVESSKKRKLADTAPTDEIPSGDGDQSMEDVSKRPKVAGAEGETARPTTAVHDHSTTMPSEKSELGIMLDQVEEEEEEWFLDSNTLNFKPVIDVRGHTSYLTFATMYPLPVRQQLEERDQHKREAVMKRTAELAGLPSTPAAKASGGAASSSVNVPNSSLPWPSQATSKDSAEFNTSYTRGVDELIAELPSQPLPDASAPRPPVQR</sequence>
<gene>
    <name evidence="1" type="ORF">QFC19_000771</name>
</gene>
<dbReference type="EMBL" id="JASBWR010000005">
    <property type="protein sequence ID" value="KAJ9112351.1"/>
    <property type="molecule type" value="Genomic_DNA"/>
</dbReference>
<organism evidence="1 2">
    <name type="scientific">Naganishia cerealis</name>
    <dbReference type="NCBI Taxonomy" id="610337"/>
    <lineage>
        <taxon>Eukaryota</taxon>
        <taxon>Fungi</taxon>
        <taxon>Dikarya</taxon>
        <taxon>Basidiomycota</taxon>
        <taxon>Agaricomycotina</taxon>
        <taxon>Tremellomycetes</taxon>
        <taxon>Filobasidiales</taxon>
        <taxon>Filobasidiaceae</taxon>
        <taxon>Naganishia</taxon>
    </lineage>
</organism>
<name>A0ACC2WMP5_9TREE</name>
<evidence type="ECO:0000313" key="2">
    <source>
        <dbReference type="Proteomes" id="UP001241377"/>
    </source>
</evidence>
<comment type="caution">
    <text evidence="1">The sequence shown here is derived from an EMBL/GenBank/DDBJ whole genome shotgun (WGS) entry which is preliminary data.</text>
</comment>
<dbReference type="Proteomes" id="UP001241377">
    <property type="component" value="Unassembled WGS sequence"/>
</dbReference>
<accession>A0ACC2WMP5</accession>
<reference evidence="1" key="1">
    <citation type="submission" date="2023-04" db="EMBL/GenBank/DDBJ databases">
        <title>Draft Genome sequencing of Naganishia species isolated from polar environments using Oxford Nanopore Technology.</title>
        <authorList>
            <person name="Leo P."/>
            <person name="Venkateswaran K."/>
        </authorList>
    </citation>
    <scope>NUCLEOTIDE SEQUENCE</scope>
    <source>
        <strain evidence="1">MNA-CCFEE 5261</strain>
    </source>
</reference>
<protein>
    <submittedName>
        <fullName evidence="1">Uncharacterized protein</fullName>
    </submittedName>
</protein>
<proteinExistence type="predicted"/>
<keyword evidence="2" id="KW-1185">Reference proteome</keyword>